<feature type="compositionally biased region" description="Acidic residues" evidence="1">
    <location>
        <begin position="525"/>
        <end position="539"/>
    </location>
</feature>
<dbReference type="PANTHER" id="PTHR16134:SF119">
    <property type="entry name" value="AT02038P-RELATED"/>
    <property type="match status" value="1"/>
</dbReference>
<dbReference type="PANTHER" id="PTHR16134">
    <property type="entry name" value="F-BOX/TPR REPEAT PROTEIN POF3"/>
    <property type="match status" value="1"/>
</dbReference>
<proteinExistence type="predicted"/>
<evidence type="ECO:0000256" key="1">
    <source>
        <dbReference type="SAM" id="MobiDB-lite"/>
    </source>
</evidence>
<reference evidence="3 4" key="1">
    <citation type="submission" date="2024-01" db="EMBL/GenBank/DDBJ databases">
        <title>A draft genome for a cacao thread blight-causing isolate of Paramarasmius palmivorus.</title>
        <authorList>
            <person name="Baruah I.K."/>
            <person name="Bukari Y."/>
            <person name="Amoako-Attah I."/>
            <person name="Meinhardt L.W."/>
            <person name="Bailey B.A."/>
            <person name="Cohen S.P."/>
        </authorList>
    </citation>
    <scope>NUCLEOTIDE SEQUENCE [LARGE SCALE GENOMIC DNA]</scope>
    <source>
        <strain evidence="3 4">GH-12</strain>
    </source>
</reference>
<name>A0AAW0BIA7_9AGAR</name>
<evidence type="ECO:0000259" key="2">
    <source>
        <dbReference type="PROSITE" id="PS50181"/>
    </source>
</evidence>
<dbReference type="EMBL" id="JAYKXP010000106">
    <property type="protein sequence ID" value="KAK7026118.1"/>
    <property type="molecule type" value="Genomic_DNA"/>
</dbReference>
<feature type="region of interest" description="Disordered" evidence="1">
    <location>
        <begin position="525"/>
        <end position="565"/>
    </location>
</feature>
<dbReference type="Gene3D" id="3.80.10.10">
    <property type="entry name" value="Ribonuclease Inhibitor"/>
    <property type="match status" value="1"/>
</dbReference>
<dbReference type="Pfam" id="PF12937">
    <property type="entry name" value="F-box-like"/>
    <property type="match status" value="1"/>
</dbReference>
<protein>
    <recommendedName>
        <fullName evidence="2">F-box domain-containing protein</fullName>
    </recommendedName>
</protein>
<dbReference type="AlphaFoldDB" id="A0AAW0BIA7"/>
<sequence length="586" mass="67250">MSSIPNEILRDIFKYFTPRRPEHNFRITLTHVCRRWRAIAIELHSLWTFPDFRSPELATEMLKRSGGAPLHIEFKYTKHSRKTNDRLPKEVILARTETLYDTHRHLPRLKTLKLLRMSPRVMENLAAKYVQAAPNLRSLELQVQSGDGYDLPLNFLGGHAPLLRRLILDDCGLAYNSPLTHNLTSLELTGSKTAFAQLFCMALRFMPVLKRLSLNEVYCNDPGDGIIAVLPKLHRLDLNFSLLEGTSIFKHISFPATTYVQVDIHVSESESESEDPELATIGDVDSFWRDIGRILAPGFCPEGERVVKTLEVDGDDVNDGLSFAVRGWDTVVPWDSMLVYSDNIDTRPFPNLQVVVDWSELEGDESISFFEDLFKAAFHALRLPMLETLCFAEFPGWQDGTYSEHNFLVEALRPHLWTAPIQTLILSVEHSAMDIPVLLAYQSPDSDQPLPLPTLETLVLNYFTFEHELVDDLYNSLKRRMRRGMKLKKQVVRNSENYSGSDLKSFREVVEEVDWDEDYAIYIEEEEEEEESAESEADSEGSGYEFADSDRSSIPEFQPARPSSPRRWIERRIYPTSYYGASSSRQ</sequence>
<organism evidence="3 4">
    <name type="scientific">Paramarasmius palmivorus</name>
    <dbReference type="NCBI Taxonomy" id="297713"/>
    <lineage>
        <taxon>Eukaryota</taxon>
        <taxon>Fungi</taxon>
        <taxon>Dikarya</taxon>
        <taxon>Basidiomycota</taxon>
        <taxon>Agaricomycotina</taxon>
        <taxon>Agaricomycetes</taxon>
        <taxon>Agaricomycetidae</taxon>
        <taxon>Agaricales</taxon>
        <taxon>Marasmiineae</taxon>
        <taxon>Marasmiaceae</taxon>
        <taxon>Paramarasmius</taxon>
    </lineage>
</organism>
<dbReference type="SUPFAM" id="SSF52047">
    <property type="entry name" value="RNI-like"/>
    <property type="match status" value="1"/>
</dbReference>
<dbReference type="Proteomes" id="UP001383192">
    <property type="component" value="Unassembled WGS sequence"/>
</dbReference>
<feature type="domain" description="F-box" evidence="2">
    <location>
        <begin position="1"/>
        <end position="50"/>
    </location>
</feature>
<accession>A0AAW0BIA7</accession>
<evidence type="ECO:0000313" key="4">
    <source>
        <dbReference type="Proteomes" id="UP001383192"/>
    </source>
</evidence>
<keyword evidence="4" id="KW-1185">Reference proteome</keyword>
<dbReference type="InterPro" id="IPR032675">
    <property type="entry name" value="LRR_dom_sf"/>
</dbReference>
<dbReference type="InterPro" id="IPR036047">
    <property type="entry name" value="F-box-like_dom_sf"/>
</dbReference>
<evidence type="ECO:0000313" key="3">
    <source>
        <dbReference type="EMBL" id="KAK7026118.1"/>
    </source>
</evidence>
<gene>
    <name evidence="3" type="ORF">VNI00_015693</name>
</gene>
<dbReference type="PROSITE" id="PS50181">
    <property type="entry name" value="FBOX"/>
    <property type="match status" value="1"/>
</dbReference>
<dbReference type="Gene3D" id="1.20.1280.50">
    <property type="match status" value="1"/>
</dbReference>
<dbReference type="InterPro" id="IPR001810">
    <property type="entry name" value="F-box_dom"/>
</dbReference>
<comment type="caution">
    <text evidence="3">The sequence shown here is derived from an EMBL/GenBank/DDBJ whole genome shotgun (WGS) entry which is preliminary data.</text>
</comment>
<dbReference type="SUPFAM" id="SSF81383">
    <property type="entry name" value="F-box domain"/>
    <property type="match status" value="1"/>
</dbReference>